<gene>
    <name evidence="2" type="ORF">F1609_27950</name>
</gene>
<accession>A0ABX0MGL8</accession>
<dbReference type="Gene3D" id="1.25.40.10">
    <property type="entry name" value="Tetratricopeptide repeat domain"/>
    <property type="match status" value="1"/>
</dbReference>
<keyword evidence="1" id="KW-0472">Membrane</keyword>
<keyword evidence="3" id="KW-1185">Reference proteome</keyword>
<name>A0ABX0MGL8_9BURK</name>
<organism evidence="2 3">
    <name type="scientific">Massilia aquatica</name>
    <dbReference type="NCBI Taxonomy" id="2609000"/>
    <lineage>
        <taxon>Bacteria</taxon>
        <taxon>Pseudomonadati</taxon>
        <taxon>Pseudomonadota</taxon>
        <taxon>Betaproteobacteria</taxon>
        <taxon>Burkholderiales</taxon>
        <taxon>Oxalobacteraceae</taxon>
        <taxon>Telluria group</taxon>
        <taxon>Massilia</taxon>
    </lineage>
</organism>
<proteinExistence type="predicted"/>
<evidence type="ECO:0000256" key="1">
    <source>
        <dbReference type="SAM" id="Phobius"/>
    </source>
</evidence>
<dbReference type="InterPro" id="IPR014562">
    <property type="entry name" value="UCP030959_TPR_rpt-cont"/>
</dbReference>
<keyword evidence="1" id="KW-0812">Transmembrane</keyword>
<dbReference type="PIRSF" id="PIRSF030959">
    <property type="entry name" value="UCP030959"/>
    <property type="match status" value="1"/>
</dbReference>
<comment type="caution">
    <text evidence="2">The sequence shown here is derived from an EMBL/GenBank/DDBJ whole genome shotgun (WGS) entry which is preliminary data.</text>
</comment>
<keyword evidence="1" id="KW-1133">Transmembrane helix</keyword>
<dbReference type="EMBL" id="VVIW01000025">
    <property type="protein sequence ID" value="NHZ43972.1"/>
    <property type="molecule type" value="Genomic_DNA"/>
</dbReference>
<dbReference type="Proteomes" id="UP000819052">
    <property type="component" value="Unassembled WGS sequence"/>
</dbReference>
<protein>
    <recommendedName>
        <fullName evidence="4">Tetratricopeptide repeat protein</fullName>
    </recommendedName>
</protein>
<sequence>MPILGVGLHILIALYFAVHAVRSGREMYWLLVLFCFPLLGSVVYFFAIYLPQSRLDQAITRAGRSVLGSLDPGRALREAREAFDLTPTAQNQTRLAGAMLDAGMTAEAAQQYEACLQGPFGSDPDIRFGAAQALLANAQAGESARMLTALRASHPAFQPEKLSLLLARAYSTAGRKDEAAAEFAHLVERFPGVETRVAYAVWALEHNEPLLADEQCRELGRLRKQFNNHTRSLHAELFKKLDAALKTHRR</sequence>
<dbReference type="InterPro" id="IPR011990">
    <property type="entry name" value="TPR-like_helical_dom_sf"/>
</dbReference>
<dbReference type="RefSeq" id="WP_167080245.1">
    <property type="nucleotide sequence ID" value="NZ_VVIW01000025.1"/>
</dbReference>
<evidence type="ECO:0000313" key="3">
    <source>
        <dbReference type="Proteomes" id="UP000819052"/>
    </source>
</evidence>
<dbReference type="SUPFAM" id="SSF48452">
    <property type="entry name" value="TPR-like"/>
    <property type="match status" value="1"/>
</dbReference>
<feature type="transmembrane region" description="Helical" evidence="1">
    <location>
        <begin position="30"/>
        <end position="51"/>
    </location>
</feature>
<evidence type="ECO:0000313" key="2">
    <source>
        <dbReference type="EMBL" id="NHZ43972.1"/>
    </source>
</evidence>
<evidence type="ECO:0008006" key="4">
    <source>
        <dbReference type="Google" id="ProtNLM"/>
    </source>
</evidence>
<reference evidence="2 3" key="1">
    <citation type="submission" date="2019-09" db="EMBL/GenBank/DDBJ databases">
        <title>Taxonomy of Antarctic Massilia spp.: description of Massilia rubra sp. nov., Massilia aquatica sp. nov., Massilia mucilaginosa sp. nov., Massilia frigida sp. nov. isolated from streams, lakes and regoliths.</title>
        <authorList>
            <person name="Holochova P."/>
            <person name="Sedlacek I."/>
            <person name="Kralova S."/>
            <person name="Maslanova I."/>
            <person name="Busse H.-J."/>
            <person name="Stankova E."/>
            <person name="Vrbovska V."/>
            <person name="Kovarovic V."/>
            <person name="Bartak M."/>
            <person name="Svec P."/>
            <person name="Pantucek R."/>
        </authorList>
    </citation>
    <scope>NUCLEOTIDE SEQUENCE [LARGE SCALE GENOMIC DNA]</scope>
    <source>
        <strain evidence="2 3">CCM 8693</strain>
    </source>
</reference>